<sequence>MYKEQHEVRRKDKKQKKKSKNVMMTEIYLGCYDKQDREILLHGAQEGLFYILTQDGAPVKNAVLRMDEILQRFKFPLLVKLLYGAVPTMTCHFKDTLLLTESAVSHSVIASTVENLKNINLEIPLDNDMKFYVAEQTQNLLMSRQYRQALADCKAKVPSYMKNMKVLFGAVPDEKLSLENNNTTDIVTAPISEEVSTENISSNDNNTPPLMRRHQSSDSSQRSSRLSIISRFITVNIDSQNIFTPDISPNPSGPSPSQSTKTKQPSFKTKHNTEYKNLVPQNLDLLQEFVPPESPEIIPAVQNLRILSKDGENKRKAFEVKQEESHHYEIPNQLFCTSEDHSDYDSLWQTSSTETNRESAAGYRIDCKIGRPIASGRNVTSGLSSTRDSDMYSERESWSSSVSSGSSSTNTSNSTHEVSPSISLPPVPVPDALSKQTLRKPAESTSQSQEEQKENSASTAGVTPSTSVLQRTQQKPCHIPLARTKSLSYVYNNLAEGPQYQNQQKETISQTVASNDRYDNIISHLENGANLSGDYLVPLEIDHNDTAQSQVLTNPYENPSDIWRVSSENEEGYVLYELNYDGDAVTPLTFLEGSDTQCLKSLPDHYDYPAQDPLNPTDLQADYDTSRSANCIYSVAVEMKESLISPPHSPPPVISPTPGAVRLPFASSTHSDKMPPPLPPNRPTKTPGSSPIDLVSRIPGAITPAPPKKTNKEALIEEVKKVGLKPSSELAVRALQAADLAILSEKGDDLEDTLVALLPKVGAIDLRKIALCIKSLGITLVND</sequence>
<organism evidence="2 3">
    <name type="scientific">Plakobranchus ocellatus</name>
    <dbReference type="NCBI Taxonomy" id="259542"/>
    <lineage>
        <taxon>Eukaryota</taxon>
        <taxon>Metazoa</taxon>
        <taxon>Spiralia</taxon>
        <taxon>Lophotrochozoa</taxon>
        <taxon>Mollusca</taxon>
        <taxon>Gastropoda</taxon>
        <taxon>Heterobranchia</taxon>
        <taxon>Euthyneura</taxon>
        <taxon>Panpulmonata</taxon>
        <taxon>Sacoglossa</taxon>
        <taxon>Placobranchoidea</taxon>
        <taxon>Plakobranchidae</taxon>
        <taxon>Plakobranchus</taxon>
    </lineage>
</organism>
<feature type="compositionally biased region" description="Low complexity" evidence="1">
    <location>
        <begin position="245"/>
        <end position="259"/>
    </location>
</feature>
<comment type="caution">
    <text evidence="2">The sequence shown here is derived from an EMBL/GenBank/DDBJ whole genome shotgun (WGS) entry which is preliminary data.</text>
</comment>
<dbReference type="AlphaFoldDB" id="A0AAV4BI59"/>
<feature type="compositionally biased region" description="Polar residues" evidence="1">
    <location>
        <begin position="459"/>
        <end position="475"/>
    </location>
</feature>
<keyword evidence="3" id="KW-1185">Reference proteome</keyword>
<evidence type="ECO:0000313" key="3">
    <source>
        <dbReference type="Proteomes" id="UP000735302"/>
    </source>
</evidence>
<reference evidence="2 3" key="1">
    <citation type="journal article" date="2021" name="Elife">
        <title>Chloroplast acquisition without the gene transfer in kleptoplastic sea slugs, Plakobranchus ocellatus.</title>
        <authorList>
            <person name="Maeda T."/>
            <person name="Takahashi S."/>
            <person name="Yoshida T."/>
            <person name="Shimamura S."/>
            <person name="Takaki Y."/>
            <person name="Nagai Y."/>
            <person name="Toyoda A."/>
            <person name="Suzuki Y."/>
            <person name="Arimoto A."/>
            <person name="Ishii H."/>
            <person name="Satoh N."/>
            <person name="Nishiyama T."/>
            <person name="Hasebe M."/>
            <person name="Maruyama T."/>
            <person name="Minagawa J."/>
            <person name="Obokata J."/>
            <person name="Shigenobu S."/>
        </authorList>
    </citation>
    <scope>NUCLEOTIDE SEQUENCE [LARGE SCALE GENOMIC DNA]</scope>
</reference>
<feature type="region of interest" description="Disordered" evidence="1">
    <location>
        <begin position="664"/>
        <end position="691"/>
    </location>
</feature>
<feature type="compositionally biased region" description="Polar residues" evidence="1">
    <location>
        <begin position="377"/>
        <end position="386"/>
    </location>
</feature>
<feature type="compositionally biased region" description="Polar residues" evidence="1">
    <location>
        <begin position="197"/>
        <end position="208"/>
    </location>
</feature>
<dbReference type="EMBL" id="BLXT01004995">
    <property type="protein sequence ID" value="GFO19027.1"/>
    <property type="molecule type" value="Genomic_DNA"/>
</dbReference>
<accession>A0AAV4BI59</accession>
<evidence type="ECO:0000313" key="2">
    <source>
        <dbReference type="EMBL" id="GFO19027.1"/>
    </source>
</evidence>
<feature type="region of interest" description="Disordered" evidence="1">
    <location>
        <begin position="189"/>
        <end position="224"/>
    </location>
</feature>
<feature type="compositionally biased region" description="Low complexity" evidence="1">
    <location>
        <begin position="398"/>
        <end position="422"/>
    </location>
</feature>
<dbReference type="Proteomes" id="UP000735302">
    <property type="component" value="Unassembled WGS sequence"/>
</dbReference>
<gene>
    <name evidence="2" type="ORF">PoB_004553200</name>
</gene>
<protein>
    <submittedName>
        <fullName evidence="2">Uncharacterized protein</fullName>
    </submittedName>
</protein>
<feature type="compositionally biased region" description="Basic and acidic residues" evidence="1">
    <location>
        <begin position="387"/>
        <end position="397"/>
    </location>
</feature>
<evidence type="ECO:0000256" key="1">
    <source>
        <dbReference type="SAM" id="MobiDB-lite"/>
    </source>
</evidence>
<feature type="region of interest" description="Disordered" evidence="1">
    <location>
        <begin position="374"/>
        <end position="477"/>
    </location>
</feature>
<feature type="region of interest" description="Disordered" evidence="1">
    <location>
        <begin position="243"/>
        <end position="272"/>
    </location>
</feature>
<proteinExistence type="predicted"/>
<name>A0AAV4BI59_9GAST</name>